<dbReference type="Proteomes" id="UP000266634">
    <property type="component" value="Unassembled WGS sequence"/>
</dbReference>
<organism evidence="2 3">
    <name type="scientific">Clavibacter michiganensis subsp. insidiosus</name>
    <dbReference type="NCBI Taxonomy" id="33014"/>
    <lineage>
        <taxon>Bacteria</taxon>
        <taxon>Bacillati</taxon>
        <taxon>Actinomycetota</taxon>
        <taxon>Actinomycetes</taxon>
        <taxon>Micrococcales</taxon>
        <taxon>Microbacteriaceae</taxon>
        <taxon>Clavibacter</taxon>
    </lineage>
</organism>
<protein>
    <submittedName>
        <fullName evidence="2">Serine hydrolase</fullName>
    </submittedName>
</protein>
<sequence length="34" mass="3581">MSATGEDPRRRSRHTGGGAARHAGQEPTDGFRSA</sequence>
<evidence type="ECO:0000313" key="3">
    <source>
        <dbReference type="Proteomes" id="UP000266634"/>
    </source>
</evidence>
<dbReference type="EMBL" id="QWEA01000715">
    <property type="protein sequence ID" value="RIJ16258.1"/>
    <property type="molecule type" value="Genomic_DNA"/>
</dbReference>
<feature type="non-terminal residue" evidence="2">
    <location>
        <position position="34"/>
    </location>
</feature>
<feature type="region of interest" description="Disordered" evidence="1">
    <location>
        <begin position="1"/>
        <end position="34"/>
    </location>
</feature>
<proteinExistence type="predicted"/>
<evidence type="ECO:0000256" key="1">
    <source>
        <dbReference type="SAM" id="MobiDB-lite"/>
    </source>
</evidence>
<keyword evidence="2" id="KW-0378">Hydrolase</keyword>
<reference evidence="2 3" key="1">
    <citation type="submission" date="2018-08" db="EMBL/GenBank/DDBJ databases">
        <title>Genome Sequence of Clavibacter michiganensis Subspecies type strains, and the Atypical Peach-Colored Strains Isolated from Tomato.</title>
        <authorList>
            <person name="Osdaghi E."/>
            <person name="Portier P."/>
            <person name="Briand M."/>
            <person name="Jacques M.-A."/>
        </authorList>
    </citation>
    <scope>NUCLEOTIDE SEQUENCE [LARGE SCALE GENOMIC DNA]</scope>
    <source>
        <strain evidence="2 3">CFBP 6488</strain>
    </source>
</reference>
<gene>
    <name evidence="2" type="ORF">DZF93_13935</name>
</gene>
<dbReference type="GO" id="GO:0016787">
    <property type="term" value="F:hydrolase activity"/>
    <property type="evidence" value="ECO:0007669"/>
    <property type="project" value="UniProtKB-KW"/>
</dbReference>
<accession>A0A399QB87</accession>
<evidence type="ECO:0000313" key="2">
    <source>
        <dbReference type="EMBL" id="RIJ16258.1"/>
    </source>
</evidence>
<dbReference type="AlphaFoldDB" id="A0A399QB87"/>
<name>A0A399QB87_9MICO</name>
<comment type="caution">
    <text evidence="2">The sequence shown here is derived from an EMBL/GenBank/DDBJ whole genome shotgun (WGS) entry which is preliminary data.</text>
</comment>